<comment type="caution">
    <text evidence="4">The sequence shown here is derived from an EMBL/GenBank/DDBJ whole genome shotgun (WGS) entry which is preliminary data.</text>
</comment>
<evidence type="ECO:0000256" key="1">
    <source>
        <dbReference type="ARBA" id="ARBA00022729"/>
    </source>
</evidence>
<dbReference type="Gene3D" id="3.40.190.10">
    <property type="entry name" value="Periplasmic binding protein-like II"/>
    <property type="match status" value="2"/>
</dbReference>
<feature type="transmembrane region" description="Helical" evidence="2">
    <location>
        <begin position="196"/>
        <end position="215"/>
    </location>
</feature>
<keyword evidence="2" id="KW-1133">Transmembrane helix</keyword>
<evidence type="ECO:0000313" key="5">
    <source>
        <dbReference type="Proteomes" id="UP001500909"/>
    </source>
</evidence>
<keyword evidence="2" id="KW-0472">Membrane</keyword>
<keyword evidence="5" id="KW-1185">Reference proteome</keyword>
<sequence>MPMPDTETILALAGLVATAVVWAVERFLPGRKRIGYRVQMDTPIGMNPQDAHSLVQLRLLRQEQEITDATLALLRIENDGSKDIVRQDYQEPLTVEFTGRTVIGVEVPDANPADLIGMLTRPGAGLRYSGNRLHIPKVPLNTRNHFKLLVLLSGTGQGPDTRGRTRPGGDVVVGGFLSGGRIRRNTQRWGPRKPSLALGGLFIVLVGLLGGLLLSTPAVPARAECATGRLTVDGSTAFAPPMQEIARQYQARCPGAKIEVARSGSLSGLANLNQAGRTARSGSPSFLTMSDVPAPSVYSRLQGERVGVILLSMVVNERTGIDDLTLDQVRKIYDGTYTNWKDVGGNDLAIHVVGRNADSGTRRAFETTVLHRSETGVVSSYDCTDKDRDRRARVTRCEVNSTTGLLDTVDRVAGAIGYAETYAAAKRPHVVAIRLNGQEPDIEWGQQHEYPFWTVEFLYTYGHPADGSLAAKFLTYLNSDTAKNVMRMYKHVPCADGRSLSASVCRP</sequence>
<feature type="transmembrane region" description="Helical" evidence="2">
    <location>
        <begin position="6"/>
        <end position="24"/>
    </location>
</feature>
<dbReference type="PANTHER" id="PTHR30570:SF1">
    <property type="entry name" value="PHOSPHATE-BINDING PROTEIN PSTS"/>
    <property type="match status" value="1"/>
</dbReference>
<protein>
    <submittedName>
        <fullName evidence="4">Substrate-binding domain-containing protein</fullName>
    </submittedName>
</protein>
<evidence type="ECO:0000313" key="4">
    <source>
        <dbReference type="EMBL" id="GAA0498550.1"/>
    </source>
</evidence>
<reference evidence="5" key="1">
    <citation type="journal article" date="2019" name="Int. J. Syst. Evol. Microbiol.">
        <title>The Global Catalogue of Microorganisms (GCM) 10K type strain sequencing project: providing services to taxonomists for standard genome sequencing and annotation.</title>
        <authorList>
            <consortium name="The Broad Institute Genomics Platform"/>
            <consortium name="The Broad Institute Genome Sequencing Center for Infectious Disease"/>
            <person name="Wu L."/>
            <person name="Ma J."/>
        </authorList>
    </citation>
    <scope>NUCLEOTIDE SEQUENCE [LARGE SCALE GENOMIC DNA]</scope>
    <source>
        <strain evidence="5">JCM 4805</strain>
    </source>
</reference>
<dbReference type="Proteomes" id="UP001500909">
    <property type="component" value="Unassembled WGS sequence"/>
</dbReference>
<dbReference type="SUPFAM" id="SSF53850">
    <property type="entry name" value="Periplasmic binding protein-like II"/>
    <property type="match status" value="1"/>
</dbReference>
<dbReference type="Pfam" id="PF12849">
    <property type="entry name" value="PBP_like_2"/>
    <property type="match status" value="1"/>
</dbReference>
<dbReference type="InterPro" id="IPR050811">
    <property type="entry name" value="Phosphate_ABC_transporter"/>
</dbReference>
<evidence type="ECO:0000256" key="2">
    <source>
        <dbReference type="SAM" id="Phobius"/>
    </source>
</evidence>
<organism evidence="4 5">
    <name type="scientific">Streptomyces olivaceiscleroticus</name>
    <dbReference type="NCBI Taxonomy" id="68245"/>
    <lineage>
        <taxon>Bacteria</taxon>
        <taxon>Bacillati</taxon>
        <taxon>Actinomycetota</taxon>
        <taxon>Actinomycetes</taxon>
        <taxon>Kitasatosporales</taxon>
        <taxon>Streptomycetaceae</taxon>
        <taxon>Streptomyces</taxon>
    </lineage>
</organism>
<gene>
    <name evidence="4" type="ORF">GCM10010361_75130</name>
</gene>
<proteinExistence type="predicted"/>
<accession>A0ABP3LDL6</accession>
<dbReference type="EMBL" id="BAAABY010000060">
    <property type="protein sequence ID" value="GAA0498550.1"/>
    <property type="molecule type" value="Genomic_DNA"/>
</dbReference>
<feature type="domain" description="PBP" evidence="3">
    <location>
        <begin position="226"/>
        <end position="480"/>
    </location>
</feature>
<name>A0ABP3LDL6_9ACTN</name>
<keyword evidence="1" id="KW-0732">Signal</keyword>
<evidence type="ECO:0000259" key="3">
    <source>
        <dbReference type="Pfam" id="PF12849"/>
    </source>
</evidence>
<dbReference type="InterPro" id="IPR024370">
    <property type="entry name" value="PBP_domain"/>
</dbReference>
<keyword evidence="2" id="KW-0812">Transmembrane</keyword>
<dbReference type="PANTHER" id="PTHR30570">
    <property type="entry name" value="PERIPLASMIC PHOSPHATE BINDING COMPONENT OF PHOSPHATE ABC TRANSPORTER"/>
    <property type="match status" value="1"/>
</dbReference>